<proteinExistence type="predicted"/>
<dbReference type="InterPro" id="IPR036691">
    <property type="entry name" value="Endo/exonu/phosph_ase_sf"/>
</dbReference>
<dbReference type="Gene3D" id="2.40.128.130">
    <property type="entry name" value="Autotransporter beta-domain"/>
    <property type="match status" value="1"/>
</dbReference>
<keyword evidence="1" id="KW-0732">Signal</keyword>
<dbReference type="SMART" id="SM00869">
    <property type="entry name" value="Autotransporter"/>
    <property type="match status" value="1"/>
</dbReference>
<dbReference type="Gene3D" id="3.60.10.10">
    <property type="entry name" value="Endonuclease/exonuclease/phosphatase"/>
    <property type="match status" value="1"/>
</dbReference>
<dbReference type="PANTHER" id="PTHR35037:SF3">
    <property type="entry name" value="C-TERMINAL REGION OF AIDA-LIKE PROTEIN"/>
    <property type="match status" value="1"/>
</dbReference>
<dbReference type="InterPro" id="IPR051551">
    <property type="entry name" value="Autotransporter_adhesion"/>
</dbReference>
<keyword evidence="4" id="KW-1185">Reference proteome</keyword>
<dbReference type="PROSITE" id="PS51208">
    <property type="entry name" value="AUTOTRANSPORTER"/>
    <property type="match status" value="1"/>
</dbReference>
<sequence>MLLPAAVAAQTRDDTLRLLTYNVWTRFNQNVTGPAQFLAQGDYDVILMQEAGSNKRYVSDLPGLLTNSGTGSYQAWTGGSSAILSRLPGEVGAHRMPNLTSQGRDITWAQVDGAGGRPGITVGSVHFDYGDGPARRVAEAQALNAWARSLNGPLIMGGDFNAGDVAERGLHRAEQQSYLFARMVMRPGSNALWQNLSQQYIPEGRAEEYAAYAAAMQAVEGNGQQRYMNVLQAYFDQNRDEFPGITSINNMSWRQWETIIAHDMAQNGITFEDEMYPIAGNTPVTMNVLKQQFMLLQTEAERELFAPHELGDGRATWPSKLEDAENTWHSWDRVRIDHFMASRPYGKWFRVVSDPNDPYLGTIDDITVDRGDGTQLPLSDHDLVAHEIRWVGPRLETFGDNETRLAWDAGASTWTEREGEFLLSRNNMRTDVYLGQIADANGNPILTDLTEAERTTLLDCTTADPRFQQAVLDYCIDDHSFIGETLVADGGTILITEDAALGNADAQLRLNGGGLAMLGTSMTALDRAVVLEGQGGWLDVRDEAGRIDAKGVISGSGDLIKRGDGQLVLSATNTYTGGTTVERGALIVNGSIAGSGLMTVADGARLGGTGTTASVAVASGGTLGAGNSIGTLTVDGNLSFAQGAIFEVETDADGNTDRVDVTGTAVINGGSVLALSETGVYALNTEYQILTAQGGITGTFDSVSSSLAFLDGRLSYGATSLALNLERNDTAFRSVATSGNSRATADALERLGEGNSLFDRVVMLGGETARTAFADLSGELNAAAFGALAGQSVLVGDIWRQNAQAPAEGSRVWIGAYGEDGTISGSGDLFDVNRDAVGTLLGMNVTADGGWTLSGMAGFGRGSLSLDGAPGKIDTDDLHFGLSVGTQIGATSLRGGASFSRSRLSGHRDIRIGTATERSSISGNMDTTHLFAEVEHSVAFDTLQLTPFARLGHVHVGADGLRETGSDAALRFEDGSYNATYGDLGARLQTALGQAGTTRLHAELGYRAVLSGDEATVGVAFAGGDVFNISAAGMTGDVATVGLGIDHDLTDAAVLSASYGGAFGGGSTTSAISVSLGLRF</sequence>
<dbReference type="SUPFAM" id="SSF51126">
    <property type="entry name" value="Pectin lyase-like"/>
    <property type="match status" value="1"/>
</dbReference>
<dbReference type="InterPro" id="IPR036709">
    <property type="entry name" value="Autotransporte_beta_dom_sf"/>
</dbReference>
<dbReference type="Pfam" id="PF12951">
    <property type="entry name" value="PATR"/>
    <property type="match status" value="1"/>
</dbReference>
<dbReference type="InterPro" id="IPR005546">
    <property type="entry name" value="Autotransporte_beta"/>
</dbReference>
<dbReference type="NCBIfam" id="TIGR02601">
    <property type="entry name" value="autotrns_rpt"/>
    <property type="match status" value="1"/>
</dbReference>
<evidence type="ECO:0000256" key="1">
    <source>
        <dbReference type="ARBA" id="ARBA00022729"/>
    </source>
</evidence>
<feature type="domain" description="Autotransporter" evidence="2">
    <location>
        <begin position="805"/>
        <end position="1080"/>
    </location>
</feature>
<dbReference type="Pfam" id="PF03372">
    <property type="entry name" value="Exo_endo_phos"/>
    <property type="match status" value="1"/>
</dbReference>
<dbReference type="Proteomes" id="UP001597353">
    <property type="component" value="Unassembled WGS sequence"/>
</dbReference>
<dbReference type="SUPFAM" id="SSF56219">
    <property type="entry name" value="DNase I-like"/>
    <property type="match status" value="1"/>
</dbReference>
<dbReference type="Gene3D" id="2.160.20.20">
    <property type="match status" value="1"/>
</dbReference>
<name>A0ABW4RZQ7_9RHOB</name>
<accession>A0ABW4RZQ7</accession>
<dbReference type="RefSeq" id="WP_390258763.1">
    <property type="nucleotide sequence ID" value="NZ_JBHUGH010000001.1"/>
</dbReference>
<organism evidence="3 4">
    <name type="scientific">Halodurantibacterium flavum</name>
    <dbReference type="NCBI Taxonomy" id="1382802"/>
    <lineage>
        <taxon>Bacteria</taxon>
        <taxon>Pseudomonadati</taxon>
        <taxon>Pseudomonadota</taxon>
        <taxon>Alphaproteobacteria</taxon>
        <taxon>Rhodobacterales</taxon>
        <taxon>Paracoccaceae</taxon>
        <taxon>Halodurantibacterium</taxon>
    </lineage>
</organism>
<comment type="caution">
    <text evidence="3">The sequence shown here is derived from an EMBL/GenBank/DDBJ whole genome shotgun (WGS) entry which is preliminary data.</text>
</comment>
<protein>
    <submittedName>
        <fullName evidence="3">Autotransporter domain-containing protein</fullName>
    </submittedName>
</protein>
<evidence type="ECO:0000313" key="3">
    <source>
        <dbReference type="EMBL" id="MFD1910815.1"/>
    </source>
</evidence>
<dbReference type="InterPro" id="IPR013425">
    <property type="entry name" value="Autotrns_rpt"/>
</dbReference>
<dbReference type="InterPro" id="IPR012332">
    <property type="entry name" value="Autotransporter_pectin_lyase_C"/>
</dbReference>
<dbReference type="InterPro" id="IPR011050">
    <property type="entry name" value="Pectin_lyase_fold/virulence"/>
</dbReference>
<dbReference type="PANTHER" id="PTHR35037">
    <property type="entry name" value="C-TERMINAL REGION OF AIDA-LIKE PROTEIN"/>
    <property type="match status" value="1"/>
</dbReference>
<gene>
    <name evidence="3" type="ORF">ACFSGJ_01140</name>
</gene>
<reference evidence="4" key="1">
    <citation type="journal article" date="2019" name="Int. J. Syst. Evol. Microbiol.">
        <title>The Global Catalogue of Microorganisms (GCM) 10K type strain sequencing project: providing services to taxonomists for standard genome sequencing and annotation.</title>
        <authorList>
            <consortium name="The Broad Institute Genomics Platform"/>
            <consortium name="The Broad Institute Genome Sequencing Center for Infectious Disease"/>
            <person name="Wu L."/>
            <person name="Ma J."/>
        </authorList>
    </citation>
    <scope>NUCLEOTIDE SEQUENCE [LARGE SCALE GENOMIC DNA]</scope>
    <source>
        <strain evidence="4">CGMCC 4.7242</strain>
    </source>
</reference>
<evidence type="ECO:0000313" key="4">
    <source>
        <dbReference type="Proteomes" id="UP001597353"/>
    </source>
</evidence>
<dbReference type="SUPFAM" id="SSF103515">
    <property type="entry name" value="Autotransporter"/>
    <property type="match status" value="1"/>
</dbReference>
<dbReference type="Pfam" id="PF03797">
    <property type="entry name" value="Autotransporter"/>
    <property type="match status" value="1"/>
</dbReference>
<dbReference type="EMBL" id="JBHUGH010000001">
    <property type="protein sequence ID" value="MFD1910815.1"/>
    <property type="molecule type" value="Genomic_DNA"/>
</dbReference>
<dbReference type="InterPro" id="IPR005135">
    <property type="entry name" value="Endo/exonuclease/phosphatase"/>
</dbReference>
<evidence type="ECO:0000259" key="2">
    <source>
        <dbReference type="PROSITE" id="PS51208"/>
    </source>
</evidence>